<dbReference type="EC" id="6.5.1.1" evidence="4"/>
<feature type="domain" description="BRCT" evidence="22">
    <location>
        <begin position="644"/>
        <end position="704"/>
    </location>
</feature>
<keyword evidence="9" id="KW-0547">Nucleotide-binding</keyword>
<dbReference type="Gene3D" id="3.30.470.30">
    <property type="entry name" value="DNA ligase/mRNA capping enzyme"/>
    <property type="match status" value="1"/>
</dbReference>
<dbReference type="InterPro" id="IPR012308">
    <property type="entry name" value="DNA_ligase_ATP-dep_N"/>
</dbReference>
<dbReference type="CDD" id="cd07903">
    <property type="entry name" value="Adenylation_DNA_ligase_IV"/>
    <property type="match status" value="1"/>
</dbReference>
<keyword evidence="6 24" id="KW-0436">Ligase</keyword>
<dbReference type="GO" id="GO:0003910">
    <property type="term" value="F:DNA ligase (ATP) activity"/>
    <property type="evidence" value="ECO:0007669"/>
    <property type="project" value="UniProtKB-EC"/>
</dbReference>
<name>A0A8B7P0S3_HYAAZ</name>
<keyword evidence="12" id="KW-0460">Magnesium</keyword>
<protein>
    <recommendedName>
        <fullName evidence="5">DNA ligase 4</fullName>
        <ecNumber evidence="4">6.5.1.1</ecNumber>
    </recommendedName>
    <alternativeName>
        <fullName evidence="17">DNA ligase IV</fullName>
    </alternativeName>
    <alternativeName>
        <fullName evidence="16">Polydeoxyribonucleotide synthase [ATP] 4</fullName>
    </alternativeName>
</protein>
<evidence type="ECO:0000256" key="17">
    <source>
        <dbReference type="ARBA" id="ARBA00031942"/>
    </source>
</evidence>
<evidence type="ECO:0000256" key="14">
    <source>
        <dbReference type="ARBA" id="ARBA00023204"/>
    </source>
</evidence>
<keyword evidence="7" id="KW-0479">Metal-binding</keyword>
<comment type="similarity">
    <text evidence="3 19">Belongs to the ATP-dependent DNA ligase family.</text>
</comment>
<dbReference type="Gene3D" id="3.40.50.10190">
    <property type="entry name" value="BRCT domain"/>
    <property type="match status" value="1"/>
</dbReference>
<dbReference type="InterPro" id="IPR012310">
    <property type="entry name" value="DNA_ligase_ATP-dep_cent"/>
</dbReference>
<gene>
    <name evidence="24" type="primary">LOC108676081</name>
</gene>
<comment type="subcellular location">
    <subcellularLocation>
        <location evidence="2">Nucleus</location>
    </subcellularLocation>
</comment>
<dbReference type="PROSITE" id="PS00333">
    <property type="entry name" value="DNA_LIGASE_A2"/>
    <property type="match status" value="1"/>
</dbReference>
<feature type="region of interest" description="Disordered" evidence="20">
    <location>
        <begin position="618"/>
        <end position="642"/>
    </location>
</feature>
<dbReference type="PROSITE" id="PS50160">
    <property type="entry name" value="DNA_LIGASE_A3"/>
    <property type="match status" value="1"/>
</dbReference>
<evidence type="ECO:0000313" key="24">
    <source>
        <dbReference type="RefSeq" id="XP_018019612.1"/>
    </source>
</evidence>
<evidence type="ECO:0000256" key="3">
    <source>
        <dbReference type="ARBA" id="ARBA00007572"/>
    </source>
</evidence>
<feature type="domain" description="ATP-dependent DNA ligase family profile" evidence="21">
    <location>
        <begin position="352"/>
        <end position="486"/>
    </location>
</feature>
<evidence type="ECO:0000256" key="6">
    <source>
        <dbReference type="ARBA" id="ARBA00022598"/>
    </source>
</evidence>
<evidence type="ECO:0000256" key="20">
    <source>
        <dbReference type="SAM" id="MobiDB-lite"/>
    </source>
</evidence>
<dbReference type="Gene3D" id="2.40.50.140">
    <property type="entry name" value="Nucleic acid-binding proteins"/>
    <property type="match status" value="1"/>
</dbReference>
<reference evidence="24" key="1">
    <citation type="submission" date="2025-08" db="UniProtKB">
        <authorList>
            <consortium name="RefSeq"/>
        </authorList>
    </citation>
    <scope>IDENTIFICATION</scope>
</reference>
<dbReference type="InterPro" id="IPR012340">
    <property type="entry name" value="NA-bd_OB-fold"/>
</dbReference>
<evidence type="ECO:0000256" key="19">
    <source>
        <dbReference type="RuleBase" id="RU004196"/>
    </source>
</evidence>
<dbReference type="GO" id="GO:0046872">
    <property type="term" value="F:metal ion binding"/>
    <property type="evidence" value="ECO:0007669"/>
    <property type="project" value="UniProtKB-KW"/>
</dbReference>
<dbReference type="GO" id="GO:0006310">
    <property type="term" value="P:DNA recombination"/>
    <property type="evidence" value="ECO:0007669"/>
    <property type="project" value="UniProtKB-KW"/>
</dbReference>
<evidence type="ECO:0000256" key="13">
    <source>
        <dbReference type="ARBA" id="ARBA00023172"/>
    </source>
</evidence>
<dbReference type="Gene3D" id="1.10.3260.10">
    <property type="entry name" value="DNA ligase, ATP-dependent, N-terminal domain"/>
    <property type="match status" value="1"/>
</dbReference>
<feature type="compositionally biased region" description="Polar residues" evidence="20">
    <location>
        <begin position="618"/>
        <end position="635"/>
    </location>
</feature>
<dbReference type="InterPro" id="IPR001357">
    <property type="entry name" value="BRCT_dom"/>
</dbReference>
<dbReference type="InterPro" id="IPR016059">
    <property type="entry name" value="DNA_ligase_ATP-dep_CS"/>
</dbReference>
<keyword evidence="13" id="KW-0233">DNA recombination</keyword>
<dbReference type="RefSeq" id="XP_018019612.1">
    <property type="nucleotide sequence ID" value="XM_018164123.1"/>
</dbReference>
<evidence type="ECO:0000256" key="10">
    <source>
        <dbReference type="ARBA" id="ARBA00022763"/>
    </source>
</evidence>
<dbReference type="Pfam" id="PF01068">
    <property type="entry name" value="DNA_ligase_A_M"/>
    <property type="match status" value="1"/>
</dbReference>
<evidence type="ECO:0000256" key="4">
    <source>
        <dbReference type="ARBA" id="ARBA00012727"/>
    </source>
</evidence>
<evidence type="ECO:0000259" key="22">
    <source>
        <dbReference type="PROSITE" id="PS50172"/>
    </source>
</evidence>
<keyword evidence="8" id="KW-0677">Repeat</keyword>
<evidence type="ECO:0000256" key="7">
    <source>
        <dbReference type="ARBA" id="ARBA00022723"/>
    </source>
</evidence>
<sequence>MSVDEVSSKLKWSDMCGLLEKVRAAKTSATKKTLLQNFMSSYRQLLQTHRLNNPASTASFVPALRVLVPALDKGRGAYGIRQARLASLYVGLLGLSKTSPDALKLANYRAPKTAGGSSGGDFAEVAYYVLKNRCPAVGNLTLRDVDAHLSAIASHHAQGTQEEVTRVLTLLVRNMAALEQKWVIRVLLKEVSLGLSASTVLTCWHPDARDLYDVSNCLDKVCTTLRDPLIRLHEVQVSLFAAFRPMLAERAVLRKIEKQMRRKTYVAEEKFDGERSQLHKRGDTYMYFSRNGFDYTSSFGGSPHEGSLTPHVHGLLLPHVQEIILDGEVVCWHKQYGVVVPKGQNHDVKSLREDGPLQVCFCAFDVLLLNGRVLTSLPLSERRQLLIGALRQQEGRLVVSKQQEVTNREEVVSVLNAAILARQEGVVLKDPDGPYTPAARTAGWIKLKPDYVEALVPDLDLVVVGGKYGAGRRHGVLTSFLLAAALSSAVTDVLSLTVSGAHLYQVGGAHLYQVSGAHLYQVSGAHLYQVGGWRPPLPGGVVAPTSTRGVAPTSTRWVVPTSTRWGSGAHLYQGSGAHLYQVGGAHLYQVGGAHLYQVSAVFAGQEICVLEGSSNPTRIANPSTKPTPEMSTLAQPPTDHPTTKQTLEVAIARAGGRLTQNPTPATLCVVCETLTVRATNLSTHHNVVKPSWVMRCLQEGRLLPWGPRDAVALLPEALEKTRLTHDLFGDSYTDPIDEPLLRDILDNMRDVEVEEGEVQEMEQLLCGGQQRPLFHDVACIVSLSS</sequence>
<dbReference type="PANTHER" id="PTHR45997:SF1">
    <property type="entry name" value="DNA LIGASE 4"/>
    <property type="match status" value="1"/>
</dbReference>
<evidence type="ECO:0000256" key="9">
    <source>
        <dbReference type="ARBA" id="ARBA00022741"/>
    </source>
</evidence>
<accession>A0A8B7P0S3</accession>
<comment type="cofactor">
    <cofactor evidence="1">
        <name>Mg(2+)</name>
        <dbReference type="ChEBI" id="CHEBI:18420"/>
    </cofactor>
</comment>
<evidence type="ECO:0000313" key="23">
    <source>
        <dbReference type="Proteomes" id="UP000694843"/>
    </source>
</evidence>
<keyword evidence="14" id="KW-0234">DNA repair</keyword>
<dbReference type="PROSITE" id="PS50172">
    <property type="entry name" value="BRCT"/>
    <property type="match status" value="1"/>
</dbReference>
<evidence type="ECO:0000256" key="2">
    <source>
        <dbReference type="ARBA" id="ARBA00004123"/>
    </source>
</evidence>
<keyword evidence="11" id="KW-0067">ATP-binding</keyword>
<dbReference type="AlphaFoldDB" id="A0A8B7P0S3"/>
<comment type="catalytic activity">
    <reaction evidence="18">
        <text>ATP + (deoxyribonucleotide)n-3'-hydroxyl + 5'-phospho-(deoxyribonucleotide)m = (deoxyribonucleotide)n+m + AMP + diphosphate.</text>
        <dbReference type="EC" id="6.5.1.1"/>
    </reaction>
</comment>
<keyword evidence="10" id="KW-0227">DNA damage</keyword>
<dbReference type="SUPFAM" id="SSF56091">
    <property type="entry name" value="DNA ligase/mRNA capping enzyme, catalytic domain"/>
    <property type="match status" value="1"/>
</dbReference>
<keyword evidence="23" id="KW-1185">Reference proteome</keyword>
<proteinExistence type="inferred from homology"/>
<dbReference type="InterPro" id="IPR029710">
    <property type="entry name" value="LIG4"/>
</dbReference>
<dbReference type="NCBIfam" id="TIGR00574">
    <property type="entry name" value="dnl1"/>
    <property type="match status" value="1"/>
</dbReference>
<evidence type="ECO:0000256" key="5">
    <source>
        <dbReference type="ARBA" id="ARBA00022073"/>
    </source>
</evidence>
<dbReference type="InterPro" id="IPR036420">
    <property type="entry name" value="BRCT_dom_sf"/>
</dbReference>
<dbReference type="Proteomes" id="UP000694843">
    <property type="component" value="Unplaced"/>
</dbReference>
<dbReference type="PANTHER" id="PTHR45997">
    <property type="entry name" value="DNA LIGASE 4"/>
    <property type="match status" value="1"/>
</dbReference>
<dbReference type="GO" id="GO:0005524">
    <property type="term" value="F:ATP binding"/>
    <property type="evidence" value="ECO:0007669"/>
    <property type="project" value="UniProtKB-KW"/>
</dbReference>
<dbReference type="InterPro" id="IPR036599">
    <property type="entry name" value="DNA_ligase_N_sf"/>
</dbReference>
<evidence type="ECO:0000256" key="12">
    <source>
        <dbReference type="ARBA" id="ARBA00022842"/>
    </source>
</evidence>
<evidence type="ECO:0000259" key="21">
    <source>
        <dbReference type="PROSITE" id="PS50160"/>
    </source>
</evidence>
<dbReference type="GO" id="GO:0006297">
    <property type="term" value="P:nucleotide-excision repair, DNA gap filling"/>
    <property type="evidence" value="ECO:0007669"/>
    <property type="project" value="TreeGrafter"/>
</dbReference>
<dbReference type="SUPFAM" id="SSF117018">
    <property type="entry name" value="ATP-dependent DNA ligase DNA-binding domain"/>
    <property type="match status" value="1"/>
</dbReference>
<evidence type="ECO:0000256" key="1">
    <source>
        <dbReference type="ARBA" id="ARBA00001946"/>
    </source>
</evidence>
<dbReference type="CTD" id="32322"/>
<dbReference type="InterPro" id="IPR000977">
    <property type="entry name" value="DNA_ligase_ATP-dep"/>
</dbReference>
<dbReference type="GO" id="GO:0003677">
    <property type="term" value="F:DNA binding"/>
    <property type="evidence" value="ECO:0007669"/>
    <property type="project" value="InterPro"/>
</dbReference>
<evidence type="ECO:0000256" key="16">
    <source>
        <dbReference type="ARBA" id="ARBA00030676"/>
    </source>
</evidence>
<evidence type="ECO:0000256" key="18">
    <source>
        <dbReference type="ARBA" id="ARBA00034003"/>
    </source>
</evidence>
<dbReference type="GO" id="GO:0032807">
    <property type="term" value="C:DNA ligase IV complex"/>
    <property type="evidence" value="ECO:0007669"/>
    <property type="project" value="TreeGrafter"/>
</dbReference>
<dbReference type="Pfam" id="PF04675">
    <property type="entry name" value="DNA_ligase_A_N"/>
    <property type="match status" value="1"/>
</dbReference>
<dbReference type="GO" id="GO:0006303">
    <property type="term" value="P:double-strand break repair via nonhomologous end joining"/>
    <property type="evidence" value="ECO:0007669"/>
    <property type="project" value="TreeGrafter"/>
</dbReference>
<evidence type="ECO:0000256" key="15">
    <source>
        <dbReference type="ARBA" id="ARBA00023242"/>
    </source>
</evidence>
<dbReference type="GO" id="GO:0071897">
    <property type="term" value="P:DNA biosynthetic process"/>
    <property type="evidence" value="ECO:0007669"/>
    <property type="project" value="InterPro"/>
</dbReference>
<dbReference type="GeneID" id="108676081"/>
<evidence type="ECO:0000256" key="8">
    <source>
        <dbReference type="ARBA" id="ARBA00022737"/>
    </source>
</evidence>
<dbReference type="SUPFAM" id="SSF52113">
    <property type="entry name" value="BRCT domain"/>
    <property type="match status" value="1"/>
</dbReference>
<keyword evidence="15" id="KW-0539">Nucleus</keyword>
<organism evidence="23 24">
    <name type="scientific">Hyalella azteca</name>
    <name type="common">Amphipod</name>
    <dbReference type="NCBI Taxonomy" id="294128"/>
    <lineage>
        <taxon>Eukaryota</taxon>
        <taxon>Metazoa</taxon>
        <taxon>Ecdysozoa</taxon>
        <taxon>Arthropoda</taxon>
        <taxon>Crustacea</taxon>
        <taxon>Multicrustacea</taxon>
        <taxon>Malacostraca</taxon>
        <taxon>Eumalacostraca</taxon>
        <taxon>Peracarida</taxon>
        <taxon>Amphipoda</taxon>
        <taxon>Senticaudata</taxon>
        <taxon>Talitrida</taxon>
        <taxon>Talitroidea</taxon>
        <taxon>Hyalellidae</taxon>
        <taxon>Hyalella</taxon>
    </lineage>
</organism>
<dbReference type="OrthoDB" id="151490at2759"/>
<evidence type="ECO:0000256" key="11">
    <source>
        <dbReference type="ARBA" id="ARBA00022840"/>
    </source>
</evidence>
<dbReference type="KEGG" id="hazt:108676081"/>
<dbReference type="InterPro" id="IPR044125">
    <property type="entry name" value="Adenylation_DNA_ligase_IV"/>
</dbReference>